<dbReference type="OrthoDB" id="3250598at2"/>
<feature type="transmembrane region" description="Helical" evidence="1">
    <location>
        <begin position="6"/>
        <end position="27"/>
    </location>
</feature>
<keyword evidence="1" id="KW-0812">Transmembrane</keyword>
<dbReference type="Proteomes" id="UP000199671">
    <property type="component" value="Unassembled WGS sequence"/>
</dbReference>
<evidence type="ECO:0000256" key="1">
    <source>
        <dbReference type="SAM" id="Phobius"/>
    </source>
</evidence>
<accession>A0A1G9VJZ8</accession>
<dbReference type="RefSeq" id="WP_092609704.1">
    <property type="nucleotide sequence ID" value="NZ_FNHU01000006.1"/>
</dbReference>
<feature type="transmembrane region" description="Helical" evidence="1">
    <location>
        <begin position="87"/>
        <end position="106"/>
    </location>
</feature>
<evidence type="ECO:0000313" key="3">
    <source>
        <dbReference type="Proteomes" id="UP000199671"/>
    </source>
</evidence>
<gene>
    <name evidence="2" type="ORF">SAMN04487766_10638</name>
</gene>
<feature type="transmembrane region" description="Helical" evidence="1">
    <location>
        <begin position="59"/>
        <end position="81"/>
    </location>
</feature>
<dbReference type="AlphaFoldDB" id="A0A1G9VJZ8"/>
<organism evidence="2 3">
    <name type="scientific">Actinomyces ruminicola</name>
    <dbReference type="NCBI Taxonomy" id="332524"/>
    <lineage>
        <taxon>Bacteria</taxon>
        <taxon>Bacillati</taxon>
        <taxon>Actinomycetota</taxon>
        <taxon>Actinomycetes</taxon>
        <taxon>Actinomycetales</taxon>
        <taxon>Actinomycetaceae</taxon>
        <taxon>Actinomyces</taxon>
    </lineage>
</organism>
<keyword evidence="1" id="KW-1133">Transmembrane helix</keyword>
<dbReference type="EMBL" id="FNHU01000006">
    <property type="protein sequence ID" value="SDM72499.1"/>
    <property type="molecule type" value="Genomic_DNA"/>
</dbReference>
<protein>
    <submittedName>
        <fullName evidence="2">Uncharacterized protein</fullName>
    </submittedName>
</protein>
<sequence length="261" mass="28172">MDTARILIMIATYALSIIMVVLTLPLLRGGARPDRARITEPVPGAGTATYEYPVQRPSAVVHIALGILFGGGILLLVLLSLPVVDDLRAAGVIAALALLSIGYGCYSLAAFRNCSLIDAPTLIAGTDWRGRAVQIPHQEIASFSATGQRSSVVQDQRGRKLRLNMNWFSAPNLALYLLRATAEGRFPGKRPGDQRELRRGLNRVQSALNFQCAEPLREVLLQGPAANPAVFRRDPAAPTGTGWTGPEYEAWVGAVTTIFWS</sequence>
<name>A0A1G9VJZ8_9ACTO</name>
<reference evidence="2 3" key="1">
    <citation type="submission" date="2016-10" db="EMBL/GenBank/DDBJ databases">
        <authorList>
            <person name="de Groot N.N."/>
        </authorList>
    </citation>
    <scope>NUCLEOTIDE SEQUENCE [LARGE SCALE GENOMIC DNA]</scope>
    <source>
        <strain evidence="2 3">KPR-7B</strain>
    </source>
</reference>
<proteinExistence type="predicted"/>
<evidence type="ECO:0000313" key="2">
    <source>
        <dbReference type="EMBL" id="SDM72499.1"/>
    </source>
</evidence>
<keyword evidence="1" id="KW-0472">Membrane</keyword>